<dbReference type="EMBL" id="MNCJ02000326">
    <property type="protein sequence ID" value="KAF5784317.1"/>
    <property type="molecule type" value="Genomic_DNA"/>
</dbReference>
<evidence type="ECO:0000313" key="2">
    <source>
        <dbReference type="EMBL" id="KAF5784317.1"/>
    </source>
</evidence>
<sequence length="131" mass="14431">MLDDVCDDTRDFGAVEFSKVDTHLLPTVLLIGCPNVGKSAFLIRRREALVYNTPNDHVIRDMREGIAKLSDLRFKVLDSASLEAEASSGSVLGQTAEMTANVLRKCKVALFLNDARLVLSSSLYLFMCASF</sequence>
<proteinExistence type="predicted"/>
<reference evidence="2" key="2">
    <citation type="submission" date="2020-06" db="EMBL/GenBank/DDBJ databases">
        <title>Helianthus annuus Genome sequencing and assembly Release 2.</title>
        <authorList>
            <person name="Gouzy J."/>
            <person name="Langlade N."/>
            <person name="Munos S."/>
        </authorList>
    </citation>
    <scope>NUCLEOTIDE SEQUENCE</scope>
    <source>
        <tissue evidence="2">Leaves</tissue>
    </source>
</reference>
<dbReference type="PANTHER" id="PTHR43834">
    <property type="entry name" value="GTPASE DER"/>
    <property type="match status" value="1"/>
</dbReference>
<dbReference type="PANTHER" id="PTHR43834:SF6">
    <property type="entry name" value="GTPASE DER"/>
    <property type="match status" value="1"/>
</dbReference>
<keyword evidence="3" id="KW-1185">Reference proteome</keyword>
<dbReference type="Pfam" id="PF01926">
    <property type="entry name" value="MMR_HSR1"/>
    <property type="match status" value="1"/>
</dbReference>
<dbReference type="AlphaFoldDB" id="A0A9K3HTC4"/>
<dbReference type="Proteomes" id="UP000215914">
    <property type="component" value="Unassembled WGS sequence"/>
</dbReference>
<dbReference type="GO" id="GO:0005525">
    <property type="term" value="F:GTP binding"/>
    <property type="evidence" value="ECO:0007669"/>
    <property type="project" value="InterPro"/>
</dbReference>
<dbReference type="GO" id="GO:0016787">
    <property type="term" value="F:hydrolase activity"/>
    <property type="evidence" value="ECO:0007669"/>
    <property type="project" value="UniProtKB-KW"/>
</dbReference>
<protein>
    <submittedName>
        <fullName evidence="2">GTP binding domain, P-loop containing nucleoside triphosphate hydrolase</fullName>
    </submittedName>
</protein>
<dbReference type="InterPro" id="IPR006073">
    <property type="entry name" value="GTP-bd"/>
</dbReference>
<dbReference type="Gramene" id="mRNA:HanXRQr2_Chr11g0518121">
    <property type="protein sequence ID" value="mRNA:HanXRQr2_Chr11g0518121"/>
    <property type="gene ID" value="HanXRQr2_Chr11g0518121"/>
</dbReference>
<name>A0A9K3HTC4_HELAN</name>
<evidence type="ECO:0000259" key="1">
    <source>
        <dbReference type="Pfam" id="PF01926"/>
    </source>
</evidence>
<keyword evidence="2" id="KW-0378">Hydrolase</keyword>
<feature type="domain" description="G" evidence="1">
    <location>
        <begin position="27"/>
        <end position="115"/>
    </location>
</feature>
<evidence type="ECO:0000313" key="3">
    <source>
        <dbReference type="Proteomes" id="UP000215914"/>
    </source>
</evidence>
<dbReference type="InterPro" id="IPR027417">
    <property type="entry name" value="P-loop_NTPase"/>
</dbReference>
<reference evidence="2" key="1">
    <citation type="journal article" date="2017" name="Nature">
        <title>The sunflower genome provides insights into oil metabolism, flowering and Asterid evolution.</title>
        <authorList>
            <person name="Badouin H."/>
            <person name="Gouzy J."/>
            <person name="Grassa C.J."/>
            <person name="Murat F."/>
            <person name="Staton S.E."/>
            <person name="Cottret L."/>
            <person name="Lelandais-Briere C."/>
            <person name="Owens G.L."/>
            <person name="Carrere S."/>
            <person name="Mayjonade B."/>
            <person name="Legrand L."/>
            <person name="Gill N."/>
            <person name="Kane N.C."/>
            <person name="Bowers J.E."/>
            <person name="Hubner S."/>
            <person name="Bellec A."/>
            <person name="Berard A."/>
            <person name="Berges H."/>
            <person name="Blanchet N."/>
            <person name="Boniface M.C."/>
            <person name="Brunel D."/>
            <person name="Catrice O."/>
            <person name="Chaidir N."/>
            <person name="Claudel C."/>
            <person name="Donnadieu C."/>
            <person name="Faraut T."/>
            <person name="Fievet G."/>
            <person name="Helmstetter N."/>
            <person name="King M."/>
            <person name="Knapp S.J."/>
            <person name="Lai Z."/>
            <person name="Le Paslier M.C."/>
            <person name="Lippi Y."/>
            <person name="Lorenzon L."/>
            <person name="Mandel J.R."/>
            <person name="Marage G."/>
            <person name="Marchand G."/>
            <person name="Marquand E."/>
            <person name="Bret-Mestries E."/>
            <person name="Morien E."/>
            <person name="Nambeesan S."/>
            <person name="Nguyen T."/>
            <person name="Pegot-Espagnet P."/>
            <person name="Pouilly N."/>
            <person name="Raftis F."/>
            <person name="Sallet E."/>
            <person name="Schiex T."/>
            <person name="Thomas J."/>
            <person name="Vandecasteele C."/>
            <person name="Vares D."/>
            <person name="Vear F."/>
            <person name="Vautrin S."/>
            <person name="Crespi M."/>
            <person name="Mangin B."/>
            <person name="Burke J.M."/>
            <person name="Salse J."/>
            <person name="Munos S."/>
            <person name="Vincourt P."/>
            <person name="Rieseberg L.H."/>
            <person name="Langlade N.B."/>
        </authorList>
    </citation>
    <scope>NUCLEOTIDE SEQUENCE</scope>
    <source>
        <tissue evidence="2">Leaves</tissue>
    </source>
</reference>
<dbReference type="Gene3D" id="3.40.50.300">
    <property type="entry name" value="P-loop containing nucleotide triphosphate hydrolases"/>
    <property type="match status" value="1"/>
</dbReference>
<accession>A0A9K3HTC4</accession>
<comment type="caution">
    <text evidence="2">The sequence shown here is derived from an EMBL/GenBank/DDBJ whole genome shotgun (WGS) entry which is preliminary data.</text>
</comment>
<gene>
    <name evidence="2" type="ORF">HanXRQr2_Chr11g0518121</name>
</gene>
<organism evidence="2 3">
    <name type="scientific">Helianthus annuus</name>
    <name type="common">Common sunflower</name>
    <dbReference type="NCBI Taxonomy" id="4232"/>
    <lineage>
        <taxon>Eukaryota</taxon>
        <taxon>Viridiplantae</taxon>
        <taxon>Streptophyta</taxon>
        <taxon>Embryophyta</taxon>
        <taxon>Tracheophyta</taxon>
        <taxon>Spermatophyta</taxon>
        <taxon>Magnoliopsida</taxon>
        <taxon>eudicotyledons</taxon>
        <taxon>Gunneridae</taxon>
        <taxon>Pentapetalae</taxon>
        <taxon>asterids</taxon>
        <taxon>campanulids</taxon>
        <taxon>Asterales</taxon>
        <taxon>Asteraceae</taxon>
        <taxon>Asteroideae</taxon>
        <taxon>Heliantheae alliance</taxon>
        <taxon>Heliantheae</taxon>
        <taxon>Helianthus</taxon>
    </lineage>
</organism>
<dbReference type="SUPFAM" id="SSF52540">
    <property type="entry name" value="P-loop containing nucleoside triphosphate hydrolases"/>
    <property type="match status" value="1"/>
</dbReference>